<dbReference type="Pfam" id="PF13561">
    <property type="entry name" value="adh_short_C2"/>
    <property type="match status" value="1"/>
</dbReference>
<dbReference type="PRINTS" id="PR00081">
    <property type="entry name" value="GDHRDH"/>
</dbReference>
<dbReference type="GO" id="GO:0048038">
    <property type="term" value="F:quinone binding"/>
    <property type="evidence" value="ECO:0007669"/>
    <property type="project" value="TreeGrafter"/>
</dbReference>
<gene>
    <name evidence="3" type="ORF">METZ01_LOCUS203036</name>
</gene>
<comment type="similarity">
    <text evidence="1">Belongs to the short-chain dehydrogenases/reductases (SDR) family.</text>
</comment>
<dbReference type="PANTHER" id="PTHR42760:SF133">
    <property type="entry name" value="3-OXOACYL-[ACYL-CARRIER-PROTEIN] REDUCTASE"/>
    <property type="match status" value="1"/>
</dbReference>
<organism evidence="3">
    <name type="scientific">marine metagenome</name>
    <dbReference type="NCBI Taxonomy" id="408172"/>
    <lineage>
        <taxon>unclassified sequences</taxon>
        <taxon>metagenomes</taxon>
        <taxon>ecological metagenomes</taxon>
    </lineage>
</organism>
<sequence length="259" mass="28917">MSYLKSLFSLDNKISIVTGSARGNGKAIAEALLRSGSIVIMVDVLKKELLQTEKKFLSENLPAVSYVCDITKKDQILKLGKYIRKKFGRLDILVNNAGISISDSPLAYSEKNWEKTYQVNLKAPFFLSQECAKIMKKKKSGVIINITSINAEFAFPDNPSYQVTKAGLKQLTKSLALDLAKFGIRVNSVGPGYFRTSMTKKSWNNLKKRKKIRESTILKRWGVPKDLEGIIVFLSSDSSEYITGQDIYVDGGWSAKGIR</sequence>
<dbReference type="AlphaFoldDB" id="A0A382EIM1"/>
<dbReference type="FunFam" id="3.40.50.720:FF:000084">
    <property type="entry name" value="Short-chain dehydrogenase reductase"/>
    <property type="match status" value="1"/>
</dbReference>
<evidence type="ECO:0000313" key="3">
    <source>
        <dbReference type="EMBL" id="SVB50182.1"/>
    </source>
</evidence>
<name>A0A382EIM1_9ZZZZ</name>
<dbReference type="GO" id="GO:0006633">
    <property type="term" value="P:fatty acid biosynthetic process"/>
    <property type="evidence" value="ECO:0007669"/>
    <property type="project" value="TreeGrafter"/>
</dbReference>
<dbReference type="InterPro" id="IPR036291">
    <property type="entry name" value="NAD(P)-bd_dom_sf"/>
</dbReference>
<dbReference type="PRINTS" id="PR00080">
    <property type="entry name" value="SDRFAMILY"/>
</dbReference>
<dbReference type="Gene3D" id="3.40.50.720">
    <property type="entry name" value="NAD(P)-binding Rossmann-like Domain"/>
    <property type="match status" value="1"/>
</dbReference>
<dbReference type="SUPFAM" id="SSF51735">
    <property type="entry name" value="NAD(P)-binding Rossmann-fold domains"/>
    <property type="match status" value="1"/>
</dbReference>
<dbReference type="PANTHER" id="PTHR42760">
    <property type="entry name" value="SHORT-CHAIN DEHYDROGENASES/REDUCTASES FAMILY MEMBER"/>
    <property type="match status" value="1"/>
</dbReference>
<accession>A0A382EIM1</accession>
<reference evidence="3" key="1">
    <citation type="submission" date="2018-05" db="EMBL/GenBank/DDBJ databases">
        <authorList>
            <person name="Lanie J.A."/>
            <person name="Ng W.-L."/>
            <person name="Kazmierczak K.M."/>
            <person name="Andrzejewski T.M."/>
            <person name="Davidsen T.M."/>
            <person name="Wayne K.J."/>
            <person name="Tettelin H."/>
            <person name="Glass J.I."/>
            <person name="Rusch D."/>
            <person name="Podicherti R."/>
            <person name="Tsui H.-C.T."/>
            <person name="Winkler M.E."/>
        </authorList>
    </citation>
    <scope>NUCLEOTIDE SEQUENCE</scope>
</reference>
<evidence type="ECO:0000256" key="1">
    <source>
        <dbReference type="ARBA" id="ARBA00006484"/>
    </source>
</evidence>
<dbReference type="GO" id="GO:0016616">
    <property type="term" value="F:oxidoreductase activity, acting on the CH-OH group of donors, NAD or NADP as acceptor"/>
    <property type="evidence" value="ECO:0007669"/>
    <property type="project" value="TreeGrafter"/>
</dbReference>
<evidence type="ECO:0000256" key="2">
    <source>
        <dbReference type="ARBA" id="ARBA00023002"/>
    </source>
</evidence>
<protein>
    <submittedName>
        <fullName evidence="3">Uncharacterized protein</fullName>
    </submittedName>
</protein>
<dbReference type="InterPro" id="IPR002347">
    <property type="entry name" value="SDR_fam"/>
</dbReference>
<keyword evidence="2" id="KW-0560">Oxidoreductase</keyword>
<dbReference type="EMBL" id="UINC01044565">
    <property type="protein sequence ID" value="SVB50182.1"/>
    <property type="molecule type" value="Genomic_DNA"/>
</dbReference>
<proteinExistence type="inferred from homology"/>